<protein>
    <submittedName>
        <fullName evidence="1">Trypsin-like serine protease</fullName>
    </submittedName>
</protein>
<keyword evidence="1" id="KW-0378">Hydrolase</keyword>
<proteinExistence type="predicted"/>
<name>A0A7X4LQU1_9VIBR</name>
<dbReference type="Pfam" id="PF13365">
    <property type="entry name" value="Trypsin_2"/>
    <property type="match status" value="1"/>
</dbReference>
<dbReference type="InterPro" id="IPR043504">
    <property type="entry name" value="Peptidase_S1_PA_chymotrypsin"/>
</dbReference>
<gene>
    <name evidence="1" type="ORF">F9817_23260</name>
</gene>
<evidence type="ECO:0000313" key="1">
    <source>
        <dbReference type="EMBL" id="MZI96106.1"/>
    </source>
</evidence>
<reference evidence="1 2" key="1">
    <citation type="submission" date="2019-10" db="EMBL/GenBank/DDBJ databases">
        <title>Vibrio sp. nov. isolated from a shrimp pond.</title>
        <authorList>
            <person name="Gomez-Gil B."/>
            <person name="Enciso-Ibarra J."/>
            <person name="Enciso-Ibarra K."/>
            <person name="Bolan-Mejia C."/>
        </authorList>
    </citation>
    <scope>NUCLEOTIDE SEQUENCE [LARGE SCALE GENOMIC DNA]</scope>
    <source>
        <strain evidence="1 2">CAIM 722</strain>
    </source>
</reference>
<evidence type="ECO:0000313" key="2">
    <source>
        <dbReference type="Proteomes" id="UP000462621"/>
    </source>
</evidence>
<dbReference type="GO" id="GO:0008233">
    <property type="term" value="F:peptidase activity"/>
    <property type="evidence" value="ECO:0007669"/>
    <property type="project" value="UniProtKB-KW"/>
</dbReference>
<accession>A0A7X4LQU1</accession>
<dbReference type="RefSeq" id="WP_161158599.1">
    <property type="nucleotide sequence ID" value="NZ_WEKT01000099.1"/>
</dbReference>
<dbReference type="InterPro" id="IPR009003">
    <property type="entry name" value="Peptidase_S1_PA"/>
</dbReference>
<keyword evidence="2" id="KW-1185">Reference proteome</keyword>
<dbReference type="Proteomes" id="UP000462621">
    <property type="component" value="Unassembled WGS sequence"/>
</dbReference>
<dbReference type="AlphaFoldDB" id="A0A7X4LQU1"/>
<organism evidence="1 2">
    <name type="scientific">Vibrio eleionomae</name>
    <dbReference type="NCBI Taxonomy" id="2653505"/>
    <lineage>
        <taxon>Bacteria</taxon>
        <taxon>Pseudomonadati</taxon>
        <taxon>Pseudomonadota</taxon>
        <taxon>Gammaproteobacteria</taxon>
        <taxon>Vibrionales</taxon>
        <taxon>Vibrionaceae</taxon>
        <taxon>Vibrio</taxon>
    </lineage>
</organism>
<dbReference type="PANTHER" id="PTHR43019">
    <property type="entry name" value="SERINE ENDOPROTEASE DEGS"/>
    <property type="match status" value="1"/>
</dbReference>
<sequence length="255" mass="27897">MNTFIQFLIRCFVVSVILYLPNVHAMSLPDTIQAIRPSIVGIGTYSRLSDQHSRYLGTGFVIKDGSYVATNAHVIPEVLNEEAKEQIAVYVGRGAHPKIRFADVVAIDQIYDIAILKIPGEPLKPLTLSAHQVREGEQIAFTGYPIGAVLGLYPVTHRGIVSCITPVVTPARTSRELTVNQIKRLRHPYMVYQLDATAYPGNSGSPVYEVDTGNVVAIVNKVLVKTTKEAILSDPSAITYAIPIKHLIALARNAK</sequence>
<dbReference type="SUPFAM" id="SSF50494">
    <property type="entry name" value="Trypsin-like serine proteases"/>
    <property type="match status" value="1"/>
</dbReference>
<keyword evidence="1" id="KW-0645">Protease</keyword>
<dbReference type="GO" id="GO:0006508">
    <property type="term" value="P:proteolysis"/>
    <property type="evidence" value="ECO:0007669"/>
    <property type="project" value="UniProtKB-KW"/>
</dbReference>
<dbReference type="EMBL" id="WEKT01000099">
    <property type="protein sequence ID" value="MZI96106.1"/>
    <property type="molecule type" value="Genomic_DNA"/>
</dbReference>
<comment type="caution">
    <text evidence="1">The sequence shown here is derived from an EMBL/GenBank/DDBJ whole genome shotgun (WGS) entry which is preliminary data.</text>
</comment>
<dbReference type="Gene3D" id="2.40.10.10">
    <property type="entry name" value="Trypsin-like serine proteases"/>
    <property type="match status" value="2"/>
</dbReference>